<evidence type="ECO:0000313" key="3">
    <source>
        <dbReference type="EMBL" id="JAQ09800.1"/>
    </source>
</evidence>
<reference evidence="2" key="1">
    <citation type="journal article" date="2016" name="Gigascience">
        <title>De novo construction of an expanded transcriptome assembly for the western tarnished plant bug, Lygus hesperus.</title>
        <authorList>
            <person name="Tassone E.E."/>
            <person name="Geib S.M."/>
            <person name="Hall B."/>
            <person name="Fabrick J.A."/>
            <person name="Brent C.S."/>
            <person name="Hull J.J."/>
        </authorList>
    </citation>
    <scope>NUCLEOTIDE SEQUENCE</scope>
</reference>
<dbReference type="EMBL" id="GDHC01016001">
    <property type="protein sequence ID" value="JAQ02628.1"/>
    <property type="molecule type" value="Transcribed_RNA"/>
</dbReference>
<evidence type="ECO:0000313" key="2">
    <source>
        <dbReference type="EMBL" id="JAQ02628.1"/>
    </source>
</evidence>
<sequence>MSYRVLGIKHISLLRRPPLVTYTILGWMLLLRLFTSFVRYVHLVRRNQREREERLHRRRRRVIQTFWSAVPPQEQEQPQVMTRHCRNLYQLLQEHEYGDLDTDSGVDNDAEVQVTASEFRIHSPQYTGTLVSSPSCETVEMEHSTIHTDGCFQEIRDTVATAVPNAGSSSSSNNSNNNSSSKASKLVYVTKNIYIVLNKYWEHMYILHPRMFFAFSSQKPT</sequence>
<dbReference type="AlphaFoldDB" id="A0A146L2L0"/>
<gene>
    <name evidence="2" type="ORF">g.10003</name>
    <name evidence="3" type="ORF">g.10005</name>
</gene>
<keyword evidence="1" id="KW-0812">Transmembrane</keyword>
<name>A0A146L2L0_LYGHE</name>
<keyword evidence="1" id="KW-0472">Membrane</keyword>
<organism evidence="2">
    <name type="scientific">Lygus hesperus</name>
    <name type="common">Western plant bug</name>
    <dbReference type="NCBI Taxonomy" id="30085"/>
    <lineage>
        <taxon>Eukaryota</taxon>
        <taxon>Metazoa</taxon>
        <taxon>Ecdysozoa</taxon>
        <taxon>Arthropoda</taxon>
        <taxon>Hexapoda</taxon>
        <taxon>Insecta</taxon>
        <taxon>Pterygota</taxon>
        <taxon>Neoptera</taxon>
        <taxon>Paraneoptera</taxon>
        <taxon>Hemiptera</taxon>
        <taxon>Heteroptera</taxon>
        <taxon>Panheteroptera</taxon>
        <taxon>Cimicomorpha</taxon>
        <taxon>Miridae</taxon>
        <taxon>Mirini</taxon>
        <taxon>Lygus</taxon>
    </lineage>
</organism>
<protein>
    <submittedName>
        <fullName evidence="2">Uncharacterized protein</fullName>
    </submittedName>
</protein>
<proteinExistence type="predicted"/>
<feature type="transmembrane region" description="Helical" evidence="1">
    <location>
        <begin position="20"/>
        <end position="41"/>
    </location>
</feature>
<accession>A0A146L2L0</accession>
<keyword evidence="1" id="KW-1133">Transmembrane helix</keyword>
<evidence type="ECO:0000256" key="1">
    <source>
        <dbReference type="SAM" id="Phobius"/>
    </source>
</evidence>
<dbReference type="EMBL" id="GDHC01008829">
    <property type="protein sequence ID" value="JAQ09800.1"/>
    <property type="molecule type" value="Transcribed_RNA"/>
</dbReference>